<feature type="domain" description="Tf2-1-like SH3-like" evidence="2">
    <location>
        <begin position="186"/>
        <end position="233"/>
    </location>
</feature>
<keyword evidence="4" id="KW-1185">Reference proteome</keyword>
<gene>
    <name evidence="3" type="ORF">EZV62_022462</name>
</gene>
<organism evidence="3 4">
    <name type="scientific">Acer yangbiense</name>
    <dbReference type="NCBI Taxonomy" id="1000413"/>
    <lineage>
        <taxon>Eukaryota</taxon>
        <taxon>Viridiplantae</taxon>
        <taxon>Streptophyta</taxon>
        <taxon>Embryophyta</taxon>
        <taxon>Tracheophyta</taxon>
        <taxon>Spermatophyta</taxon>
        <taxon>Magnoliopsida</taxon>
        <taxon>eudicotyledons</taxon>
        <taxon>Gunneridae</taxon>
        <taxon>Pentapetalae</taxon>
        <taxon>rosids</taxon>
        <taxon>malvids</taxon>
        <taxon>Sapindales</taxon>
        <taxon>Sapindaceae</taxon>
        <taxon>Hippocastanoideae</taxon>
        <taxon>Acereae</taxon>
        <taxon>Acer</taxon>
    </lineage>
</organism>
<reference evidence="4" key="1">
    <citation type="journal article" date="2019" name="Gigascience">
        <title>De novo genome assembly of the endangered Acer yangbiense, a plant species with extremely small populations endemic to Yunnan Province, China.</title>
        <authorList>
            <person name="Yang J."/>
            <person name="Wariss H.M."/>
            <person name="Tao L."/>
            <person name="Zhang R."/>
            <person name="Yun Q."/>
            <person name="Hollingsworth P."/>
            <person name="Dao Z."/>
            <person name="Luo G."/>
            <person name="Guo H."/>
            <person name="Ma Y."/>
            <person name="Sun W."/>
        </authorList>
    </citation>
    <scope>NUCLEOTIDE SEQUENCE [LARGE SCALE GENOMIC DNA]</scope>
    <source>
        <strain evidence="4">cv. Malutang</strain>
    </source>
</reference>
<protein>
    <recommendedName>
        <fullName evidence="2">Tf2-1-like SH3-like domain-containing protein</fullName>
    </recommendedName>
</protein>
<dbReference type="OrthoDB" id="5554229at2759"/>
<dbReference type="Pfam" id="PF24626">
    <property type="entry name" value="SH3_Tf2-1"/>
    <property type="match status" value="1"/>
</dbReference>
<dbReference type="AlphaFoldDB" id="A0A5C7H871"/>
<proteinExistence type="predicted"/>
<dbReference type="InterPro" id="IPR056924">
    <property type="entry name" value="SH3_Tf2-1"/>
</dbReference>
<dbReference type="PANTHER" id="PTHR46148:SF54">
    <property type="entry name" value="RETROTRANSPOSON-LIKE PROTEIN"/>
    <property type="match status" value="1"/>
</dbReference>
<feature type="compositionally biased region" description="Polar residues" evidence="1">
    <location>
        <begin position="48"/>
        <end position="63"/>
    </location>
</feature>
<dbReference type="Proteomes" id="UP000323000">
    <property type="component" value="Chromosome 10"/>
</dbReference>
<evidence type="ECO:0000256" key="1">
    <source>
        <dbReference type="SAM" id="MobiDB-lite"/>
    </source>
</evidence>
<comment type="caution">
    <text evidence="3">The sequence shown here is derived from an EMBL/GenBank/DDBJ whole genome shotgun (WGS) entry which is preliminary data.</text>
</comment>
<evidence type="ECO:0000313" key="3">
    <source>
        <dbReference type="EMBL" id="TXG53293.1"/>
    </source>
</evidence>
<sequence length="271" mass="30880">MEDRVQKLEENFEPLSRSQNELFSQVAEQLERLSQQISGKQTIEIGETSANNGRRFRTTNSREASWEDEEDDVVMEVEWDNEEVGPEISLHAIIGIQAPKTMKILGGFKGQPIIALIDSVGESWEVFVCAIQAPKVTFLADFFILPLEGYDVVLGTQWLRVLGHLQWDFGKLQMAFKWENIEVSLTTRKNAELSARFYGPFEVVDKIRKVAYRLKLPSSSRIHPIFHVSVLKQKLGDSITVLETLPTISNDDALLPVPQAVLDQRKKKRKE</sequence>
<accession>A0A5C7H871</accession>
<evidence type="ECO:0000259" key="2">
    <source>
        <dbReference type="Pfam" id="PF24626"/>
    </source>
</evidence>
<name>A0A5C7H871_9ROSI</name>
<evidence type="ECO:0000313" key="4">
    <source>
        <dbReference type="Proteomes" id="UP000323000"/>
    </source>
</evidence>
<dbReference type="EMBL" id="VAHF01000010">
    <property type="protein sequence ID" value="TXG53293.1"/>
    <property type="molecule type" value="Genomic_DNA"/>
</dbReference>
<feature type="region of interest" description="Disordered" evidence="1">
    <location>
        <begin position="48"/>
        <end position="68"/>
    </location>
</feature>
<dbReference type="PANTHER" id="PTHR46148">
    <property type="entry name" value="CHROMO DOMAIN-CONTAINING PROTEIN"/>
    <property type="match status" value="1"/>
</dbReference>